<dbReference type="Proteomes" id="UP001151532">
    <property type="component" value="Chromosome 9"/>
</dbReference>
<dbReference type="SMART" id="SM00220">
    <property type="entry name" value="S_TKc"/>
    <property type="match status" value="1"/>
</dbReference>
<evidence type="ECO:0000313" key="4">
    <source>
        <dbReference type="EMBL" id="KAJ6691574.1"/>
    </source>
</evidence>
<keyword evidence="4" id="KW-0808">Transferase</keyword>
<dbReference type="PANTHER" id="PTHR24346:SF39">
    <property type="entry name" value="SERINE_THREONINE-PROTEIN KINASE GRIK1-RELATED"/>
    <property type="match status" value="1"/>
</dbReference>
<dbReference type="AlphaFoldDB" id="A0A9Q0PPE8"/>
<dbReference type="Pfam" id="PF00069">
    <property type="entry name" value="Pkinase"/>
    <property type="match status" value="1"/>
</dbReference>
<dbReference type="GO" id="GO:0035556">
    <property type="term" value="P:intracellular signal transduction"/>
    <property type="evidence" value="ECO:0007669"/>
    <property type="project" value="TreeGrafter"/>
</dbReference>
<keyword evidence="4" id="KW-0418">Kinase</keyword>
<reference evidence="4" key="1">
    <citation type="submission" date="2022-11" db="EMBL/GenBank/DDBJ databases">
        <authorList>
            <person name="Hyden B.L."/>
            <person name="Feng K."/>
            <person name="Yates T."/>
            <person name="Jawdy S."/>
            <person name="Smart L.B."/>
            <person name="Muchero W."/>
        </authorList>
    </citation>
    <scope>NUCLEOTIDE SEQUENCE</scope>
    <source>
        <tissue evidence="4">Shoot tip</tissue>
    </source>
</reference>
<dbReference type="PROSITE" id="PS00108">
    <property type="entry name" value="PROTEIN_KINASE_ST"/>
    <property type="match status" value="1"/>
</dbReference>
<evidence type="ECO:0000313" key="5">
    <source>
        <dbReference type="Proteomes" id="UP001151532"/>
    </source>
</evidence>
<organism evidence="4 5">
    <name type="scientific">Salix purpurea</name>
    <name type="common">Purple osier willow</name>
    <dbReference type="NCBI Taxonomy" id="77065"/>
    <lineage>
        <taxon>Eukaryota</taxon>
        <taxon>Viridiplantae</taxon>
        <taxon>Streptophyta</taxon>
        <taxon>Embryophyta</taxon>
        <taxon>Tracheophyta</taxon>
        <taxon>Spermatophyta</taxon>
        <taxon>Magnoliopsida</taxon>
        <taxon>eudicotyledons</taxon>
        <taxon>Gunneridae</taxon>
        <taxon>Pentapetalae</taxon>
        <taxon>rosids</taxon>
        <taxon>fabids</taxon>
        <taxon>Malpighiales</taxon>
        <taxon>Salicaceae</taxon>
        <taxon>Saliceae</taxon>
        <taxon>Salix</taxon>
    </lineage>
</organism>
<dbReference type="PROSITE" id="PS50011">
    <property type="entry name" value="PROTEIN_KINASE_DOM"/>
    <property type="match status" value="1"/>
</dbReference>
<reference evidence="4" key="2">
    <citation type="journal article" date="2023" name="Int. J. Mol. Sci.">
        <title>De Novo Assembly and Annotation of 11 Diverse Shrub Willow (Salix) Genomes Reveals Novel Gene Organization in Sex-Linked Regions.</title>
        <authorList>
            <person name="Hyden B."/>
            <person name="Feng K."/>
            <person name="Yates T.B."/>
            <person name="Jawdy S."/>
            <person name="Cereghino C."/>
            <person name="Smart L.B."/>
            <person name="Muchero W."/>
        </authorList>
    </citation>
    <scope>NUCLEOTIDE SEQUENCE</scope>
    <source>
        <tissue evidence="4">Shoot tip</tissue>
    </source>
</reference>
<dbReference type="InterPro" id="IPR008271">
    <property type="entry name" value="Ser/Thr_kinase_AS"/>
</dbReference>
<protein>
    <submittedName>
        <fullName evidence="4">GEMINIVIRUS REP INTERACTING KINASE 2-RELATED</fullName>
    </submittedName>
</protein>
<keyword evidence="5" id="KW-1185">Reference proteome</keyword>
<gene>
    <name evidence="4" type="ORF">OIU79_013564</name>
</gene>
<evidence type="ECO:0000256" key="2">
    <source>
        <dbReference type="ARBA" id="ARBA00022840"/>
    </source>
</evidence>
<feature type="domain" description="Protein kinase" evidence="3">
    <location>
        <begin position="1"/>
        <end position="202"/>
    </location>
</feature>
<dbReference type="GO" id="GO:0005737">
    <property type="term" value="C:cytoplasm"/>
    <property type="evidence" value="ECO:0007669"/>
    <property type="project" value="TreeGrafter"/>
</dbReference>
<keyword evidence="2" id="KW-0067">ATP-binding</keyword>
<dbReference type="Gene3D" id="1.10.510.10">
    <property type="entry name" value="Transferase(Phosphotransferase) domain 1"/>
    <property type="match status" value="1"/>
</dbReference>
<dbReference type="PANTHER" id="PTHR24346">
    <property type="entry name" value="MAP/MICROTUBULE AFFINITY-REGULATING KINASE"/>
    <property type="match status" value="1"/>
</dbReference>
<comment type="caution">
    <text evidence="4">The sequence shown here is derived from an EMBL/GenBank/DDBJ whole genome shotgun (WGS) entry which is preliminary data.</text>
</comment>
<evidence type="ECO:0000259" key="3">
    <source>
        <dbReference type="PROSITE" id="PS50011"/>
    </source>
</evidence>
<name>A0A9Q0PPE8_SALPP</name>
<dbReference type="GO" id="GO:0005524">
    <property type="term" value="F:ATP binding"/>
    <property type="evidence" value="ECO:0007669"/>
    <property type="project" value="UniProtKB-KW"/>
</dbReference>
<sequence>MLDHPNIVNLIEVIDDPNTDHFYMVLEYVDGKWVWEGSGPPGGIGEDTARKYLRDIVSGLMYLHAHNIVHGDIKPDNLLVTRSGIVKIGDFSVSQVVEDDNDELRRSPGTPVFTAPECCLGLTYHGKAADTWAVGVTLYCMILGQYPFLGETLQDTYDKIVNNPLVLPGEMNSQLKDLFEGLLCKDPEQRMTLDAVANHTWVIGDDGSIPQYLCWCKRSSMQREASDGNNNGIHNHNGICNHTESNGSNFDANMTLTGKIV</sequence>
<proteinExistence type="predicted"/>
<dbReference type="EMBL" id="JAPFFK010000018">
    <property type="protein sequence ID" value="KAJ6691574.1"/>
    <property type="molecule type" value="Genomic_DNA"/>
</dbReference>
<accession>A0A9Q0PPE8</accession>
<keyword evidence="1" id="KW-0547">Nucleotide-binding</keyword>
<dbReference type="CDD" id="cd14008">
    <property type="entry name" value="STKc_LKB1_CaMKK"/>
    <property type="match status" value="1"/>
</dbReference>
<evidence type="ECO:0000256" key="1">
    <source>
        <dbReference type="ARBA" id="ARBA00022741"/>
    </source>
</evidence>
<dbReference type="InterPro" id="IPR000719">
    <property type="entry name" value="Prot_kinase_dom"/>
</dbReference>
<dbReference type="GO" id="GO:0004674">
    <property type="term" value="F:protein serine/threonine kinase activity"/>
    <property type="evidence" value="ECO:0007669"/>
    <property type="project" value="TreeGrafter"/>
</dbReference>
<dbReference type="InterPro" id="IPR011009">
    <property type="entry name" value="Kinase-like_dom_sf"/>
</dbReference>
<dbReference type="FunFam" id="1.10.510.10:FF:000582">
    <property type="entry name" value="Serine/threonine-protein kinase GRIK1 isoform A"/>
    <property type="match status" value="1"/>
</dbReference>
<dbReference type="OrthoDB" id="68483at2759"/>
<dbReference type="SUPFAM" id="SSF56112">
    <property type="entry name" value="Protein kinase-like (PK-like)"/>
    <property type="match status" value="1"/>
</dbReference>